<dbReference type="Proteomes" id="UP000736335">
    <property type="component" value="Unassembled WGS sequence"/>
</dbReference>
<name>A0A9P6L3J8_9AGAM</name>
<accession>A0A9P6L3J8</accession>
<keyword evidence="3" id="KW-0808">Transferase</keyword>
<sequence>MTIIETDPNVEYDSTTIAKLNADIEPLAASNDKVEATRLESLFESAIVILTLAKDGIIEEDAFVELAELCVRTCHMFGPAPKERISEAIRNVQVEDLARTVRHIDSTARERKNGGRDLQEHRLAFTKERAIALQDELLREVLRTFDGDWKRCDTLDVGEIELRMAGFVDADLPLSPTLKMAALVSRFEPSLQAPTPSVLPDGNLNHGAQAASPLPRAIDFGTSSPVPPSNTNHVHNPTPILDSGQQALQRLVSGAAPQEELPSLVETVVSHIKAADISNHLQGTELQTLVDVLNQALDEFDPALGTRNEWVKSLYEMCAEQTLYPTSMRLELSGNTMDNIQCRGGFGMVSKCEYRGREVAVKVLRPRGLGSREISKRFWREVITWKAIQHPNILPLLGVAIAGDQIAMVSEWMAGGNIKEFIETHPNANRYKLLADATKGLVHIHSQGMIHRDLKGVNVLVDQNGRACLADFGLLTIEPDATDTTPWNSFQGGGTIRWMGPELFYLEKFGLAGYCLMKSSDCYALGMVIYEILSGKVPFHRYKHYKGIAAIWKVLNGERPERPQGEGECWFTDDIWNTLECCWKPTPSDRPSAEDVLHRLEEASMSWAPAQTMARPVITNPDPDSRTGVDLGGERSSAPQTISPQLSQAPLPGGPTSPQSVDHSDDSGPPLAPNSEGHLWRLVCGTVPQDELPFLIEMALSDLKATDIVELCTGDGAQRFVDVIDQALDSCSLPSRIRKKCMRSSYKVCAGHALLPGSLHVELPVDPMDNPVAYGGCAEVFKCYHSGREVAVKVLRVHATSDFMEITDRFCKEVIPWKALRHPNVVPLLGAVMTDGQFAMVSEWMLNGTIREFITANPASNLLELSADVARGLVHLHHHGIVHGDLKGANILVDKNGRACLADFGLIRITSDTTSVISSELFLGDGTVRWMAPELLNPEGFGFEDGRPTRPSDSYALGMVVYEVLTNKVPFSQYENVVVVRKVIEGERPPRPQGTEGVLFTVDIWITLQQCWESNPSDRPDVKDVLHRLEVSRSLAHPPEAIASPPISDWGDKTRREQIRPLGMNANNSISLEESGQILDEASPCISLPQEAAIRRQSNHEYPEVPS</sequence>
<evidence type="ECO:0000313" key="4">
    <source>
        <dbReference type="Proteomes" id="UP000736335"/>
    </source>
</evidence>
<dbReference type="InterPro" id="IPR011009">
    <property type="entry name" value="Kinase-like_dom_sf"/>
</dbReference>
<dbReference type="PANTHER" id="PTHR44329">
    <property type="entry name" value="SERINE/THREONINE-PROTEIN KINASE TNNI3K-RELATED"/>
    <property type="match status" value="1"/>
</dbReference>
<feature type="region of interest" description="Disordered" evidence="1">
    <location>
        <begin position="610"/>
        <end position="674"/>
    </location>
</feature>
<gene>
    <name evidence="3" type="ORF">BJ322DRAFT_1112177</name>
</gene>
<evidence type="ECO:0000259" key="2">
    <source>
        <dbReference type="PROSITE" id="PS50011"/>
    </source>
</evidence>
<proteinExistence type="predicted"/>
<dbReference type="InterPro" id="IPR008271">
    <property type="entry name" value="Ser/Thr_kinase_AS"/>
</dbReference>
<dbReference type="Pfam" id="PF07714">
    <property type="entry name" value="PK_Tyr_Ser-Thr"/>
    <property type="match status" value="2"/>
</dbReference>
<dbReference type="GO" id="GO:0004674">
    <property type="term" value="F:protein serine/threonine kinase activity"/>
    <property type="evidence" value="ECO:0007669"/>
    <property type="project" value="TreeGrafter"/>
</dbReference>
<keyword evidence="3" id="KW-0418">Kinase</keyword>
<feature type="compositionally biased region" description="Polar residues" evidence="1">
    <location>
        <begin position="637"/>
        <end position="648"/>
    </location>
</feature>
<dbReference type="AlphaFoldDB" id="A0A9P6L3J8"/>
<reference evidence="3" key="1">
    <citation type="journal article" date="2020" name="Nat. Commun.">
        <title>Large-scale genome sequencing of mycorrhizal fungi provides insights into the early evolution of symbiotic traits.</title>
        <authorList>
            <person name="Miyauchi S."/>
            <person name="Kiss E."/>
            <person name="Kuo A."/>
            <person name="Drula E."/>
            <person name="Kohler A."/>
            <person name="Sanchez-Garcia M."/>
            <person name="Morin E."/>
            <person name="Andreopoulos B."/>
            <person name="Barry K.W."/>
            <person name="Bonito G."/>
            <person name="Buee M."/>
            <person name="Carver A."/>
            <person name="Chen C."/>
            <person name="Cichocki N."/>
            <person name="Clum A."/>
            <person name="Culley D."/>
            <person name="Crous P.W."/>
            <person name="Fauchery L."/>
            <person name="Girlanda M."/>
            <person name="Hayes R.D."/>
            <person name="Keri Z."/>
            <person name="LaButti K."/>
            <person name="Lipzen A."/>
            <person name="Lombard V."/>
            <person name="Magnuson J."/>
            <person name="Maillard F."/>
            <person name="Murat C."/>
            <person name="Nolan M."/>
            <person name="Ohm R.A."/>
            <person name="Pangilinan J."/>
            <person name="Pereira M.F."/>
            <person name="Perotto S."/>
            <person name="Peter M."/>
            <person name="Pfister S."/>
            <person name="Riley R."/>
            <person name="Sitrit Y."/>
            <person name="Stielow J.B."/>
            <person name="Szollosi G."/>
            <person name="Zifcakova L."/>
            <person name="Stursova M."/>
            <person name="Spatafora J.W."/>
            <person name="Tedersoo L."/>
            <person name="Vaario L.M."/>
            <person name="Yamada A."/>
            <person name="Yan M."/>
            <person name="Wang P."/>
            <person name="Xu J."/>
            <person name="Bruns T."/>
            <person name="Baldrian P."/>
            <person name="Vilgalys R."/>
            <person name="Dunand C."/>
            <person name="Henrissat B."/>
            <person name="Grigoriev I.V."/>
            <person name="Hibbett D."/>
            <person name="Nagy L.G."/>
            <person name="Martin F.M."/>
        </authorList>
    </citation>
    <scope>NUCLEOTIDE SEQUENCE</scope>
    <source>
        <strain evidence="3">UH-Tt-Lm1</strain>
    </source>
</reference>
<keyword evidence="4" id="KW-1185">Reference proteome</keyword>
<dbReference type="Gene3D" id="1.10.510.10">
    <property type="entry name" value="Transferase(Phosphotransferase) domain 1"/>
    <property type="match status" value="2"/>
</dbReference>
<dbReference type="PANTHER" id="PTHR44329:SF272">
    <property type="entry name" value="PROTEIN KINASE SUPERFAMILY PROTEIN"/>
    <property type="match status" value="1"/>
</dbReference>
<feature type="domain" description="Protein kinase" evidence="2">
    <location>
        <begin position="766"/>
        <end position="1040"/>
    </location>
</feature>
<dbReference type="InterPro" id="IPR051681">
    <property type="entry name" value="Ser/Thr_Kinases-Pseudokinases"/>
</dbReference>
<dbReference type="InterPro" id="IPR001245">
    <property type="entry name" value="Ser-Thr/Tyr_kinase_cat_dom"/>
</dbReference>
<evidence type="ECO:0000313" key="3">
    <source>
        <dbReference type="EMBL" id="KAF9780774.1"/>
    </source>
</evidence>
<evidence type="ECO:0000256" key="1">
    <source>
        <dbReference type="SAM" id="MobiDB-lite"/>
    </source>
</evidence>
<organism evidence="3 4">
    <name type="scientific">Thelephora terrestris</name>
    <dbReference type="NCBI Taxonomy" id="56493"/>
    <lineage>
        <taxon>Eukaryota</taxon>
        <taxon>Fungi</taxon>
        <taxon>Dikarya</taxon>
        <taxon>Basidiomycota</taxon>
        <taxon>Agaricomycotina</taxon>
        <taxon>Agaricomycetes</taxon>
        <taxon>Thelephorales</taxon>
        <taxon>Thelephoraceae</taxon>
        <taxon>Thelephora</taxon>
    </lineage>
</organism>
<comment type="caution">
    <text evidence="3">The sequence shown here is derived from an EMBL/GenBank/DDBJ whole genome shotgun (WGS) entry which is preliminary data.</text>
</comment>
<dbReference type="OrthoDB" id="10252171at2759"/>
<dbReference type="InterPro" id="IPR000719">
    <property type="entry name" value="Prot_kinase_dom"/>
</dbReference>
<protein>
    <submittedName>
        <fullName evidence="3">Kinase-like domain-containing protein</fullName>
    </submittedName>
</protein>
<dbReference type="EMBL" id="WIUZ02000015">
    <property type="protein sequence ID" value="KAF9780774.1"/>
    <property type="molecule type" value="Genomic_DNA"/>
</dbReference>
<dbReference type="GO" id="GO:0005524">
    <property type="term" value="F:ATP binding"/>
    <property type="evidence" value="ECO:0007669"/>
    <property type="project" value="InterPro"/>
</dbReference>
<dbReference type="SUPFAM" id="SSF56112">
    <property type="entry name" value="Protein kinase-like (PK-like)"/>
    <property type="match status" value="2"/>
</dbReference>
<dbReference type="PROSITE" id="PS50011">
    <property type="entry name" value="PROTEIN_KINASE_DOM"/>
    <property type="match status" value="2"/>
</dbReference>
<feature type="domain" description="Protein kinase" evidence="2">
    <location>
        <begin position="335"/>
        <end position="608"/>
    </location>
</feature>
<dbReference type="PROSITE" id="PS00108">
    <property type="entry name" value="PROTEIN_KINASE_ST"/>
    <property type="match status" value="2"/>
</dbReference>
<dbReference type="SMART" id="SM00220">
    <property type="entry name" value="S_TKc"/>
    <property type="match status" value="2"/>
</dbReference>
<reference evidence="3" key="2">
    <citation type="submission" date="2020-11" db="EMBL/GenBank/DDBJ databases">
        <authorList>
            <consortium name="DOE Joint Genome Institute"/>
            <person name="Kuo A."/>
            <person name="Miyauchi S."/>
            <person name="Kiss E."/>
            <person name="Drula E."/>
            <person name="Kohler A."/>
            <person name="Sanchez-Garcia M."/>
            <person name="Andreopoulos B."/>
            <person name="Barry K.W."/>
            <person name="Bonito G."/>
            <person name="Buee M."/>
            <person name="Carver A."/>
            <person name="Chen C."/>
            <person name="Cichocki N."/>
            <person name="Clum A."/>
            <person name="Culley D."/>
            <person name="Crous P.W."/>
            <person name="Fauchery L."/>
            <person name="Girlanda M."/>
            <person name="Hayes R."/>
            <person name="Keri Z."/>
            <person name="Labutti K."/>
            <person name="Lipzen A."/>
            <person name="Lombard V."/>
            <person name="Magnuson J."/>
            <person name="Maillard F."/>
            <person name="Morin E."/>
            <person name="Murat C."/>
            <person name="Nolan M."/>
            <person name="Ohm R."/>
            <person name="Pangilinan J."/>
            <person name="Pereira M."/>
            <person name="Perotto S."/>
            <person name="Peter M."/>
            <person name="Riley R."/>
            <person name="Sitrit Y."/>
            <person name="Stielow B."/>
            <person name="Szollosi G."/>
            <person name="Zifcakova L."/>
            <person name="Stursova M."/>
            <person name="Spatafora J.W."/>
            <person name="Tedersoo L."/>
            <person name="Vaario L.-M."/>
            <person name="Yamada A."/>
            <person name="Yan M."/>
            <person name="Wang P."/>
            <person name="Xu J."/>
            <person name="Bruns T."/>
            <person name="Baldrian P."/>
            <person name="Vilgalys R."/>
            <person name="Henrissat B."/>
            <person name="Grigoriev I.V."/>
            <person name="Hibbett D."/>
            <person name="Nagy L.G."/>
            <person name="Martin F.M."/>
        </authorList>
    </citation>
    <scope>NUCLEOTIDE SEQUENCE</scope>
    <source>
        <strain evidence="3">UH-Tt-Lm1</strain>
    </source>
</reference>